<organism evidence="1 2">
    <name type="scientific">Linderina macrospora</name>
    <dbReference type="NCBI Taxonomy" id="4868"/>
    <lineage>
        <taxon>Eukaryota</taxon>
        <taxon>Fungi</taxon>
        <taxon>Fungi incertae sedis</taxon>
        <taxon>Zoopagomycota</taxon>
        <taxon>Kickxellomycotina</taxon>
        <taxon>Kickxellomycetes</taxon>
        <taxon>Kickxellales</taxon>
        <taxon>Kickxellaceae</taxon>
        <taxon>Linderina</taxon>
    </lineage>
</organism>
<proteinExistence type="predicted"/>
<reference evidence="1" key="1">
    <citation type="submission" date="2022-07" db="EMBL/GenBank/DDBJ databases">
        <title>Phylogenomic reconstructions and comparative analyses of Kickxellomycotina fungi.</title>
        <authorList>
            <person name="Reynolds N.K."/>
            <person name="Stajich J.E."/>
            <person name="Barry K."/>
            <person name="Grigoriev I.V."/>
            <person name="Crous P."/>
            <person name="Smith M.E."/>
        </authorList>
    </citation>
    <scope>NUCLEOTIDE SEQUENCE</scope>
    <source>
        <strain evidence="1">NRRL 5244</strain>
    </source>
</reference>
<dbReference type="Proteomes" id="UP001150603">
    <property type="component" value="Unassembled WGS sequence"/>
</dbReference>
<protein>
    <submittedName>
        <fullName evidence="1">Uncharacterized protein</fullName>
    </submittedName>
</protein>
<evidence type="ECO:0000313" key="2">
    <source>
        <dbReference type="Proteomes" id="UP001150603"/>
    </source>
</evidence>
<name>A0ACC1JCZ9_9FUNG</name>
<keyword evidence="2" id="KW-1185">Reference proteome</keyword>
<evidence type="ECO:0000313" key="1">
    <source>
        <dbReference type="EMBL" id="KAJ1948095.1"/>
    </source>
</evidence>
<gene>
    <name evidence="1" type="ORF">FBU59_001753</name>
</gene>
<sequence length="128" mass="14224">MADNLVAEIVLDECKERLVDIVSGDPQKLIEQLEDAARHIHSIGIVHGDINPNNAIAQDGNLVLIDFDGCGEYSVKIGTAGFMSPDYAKTEACDWYSVEEVNEYILKKIRNTSDEQNSDQAQQDRTEP</sequence>
<comment type="caution">
    <text evidence="1">The sequence shown here is derived from an EMBL/GenBank/DDBJ whole genome shotgun (WGS) entry which is preliminary data.</text>
</comment>
<accession>A0ACC1JCZ9</accession>
<dbReference type="EMBL" id="JANBPW010000840">
    <property type="protein sequence ID" value="KAJ1948095.1"/>
    <property type="molecule type" value="Genomic_DNA"/>
</dbReference>